<keyword evidence="4" id="KW-1185">Reference proteome</keyword>
<dbReference type="EMBL" id="CP017754">
    <property type="protein sequence ID" value="AOZ06711.1"/>
    <property type="molecule type" value="Genomic_DNA"/>
</dbReference>
<accession>A0ABM6F5E4</accession>
<dbReference type="Proteomes" id="UP000177515">
    <property type="component" value="Chromosome 1"/>
</dbReference>
<dbReference type="NCBIfam" id="TIGR01641">
    <property type="entry name" value="phageSPP1_gp7"/>
    <property type="match status" value="1"/>
</dbReference>
<name>A0ABM6F5E4_9BURK</name>
<proteinExistence type="predicted"/>
<organism evidence="3 4">
    <name type="scientific">Cupriavidus malaysiensis</name>
    <dbReference type="NCBI Taxonomy" id="367825"/>
    <lineage>
        <taxon>Bacteria</taxon>
        <taxon>Pseudomonadati</taxon>
        <taxon>Pseudomonadota</taxon>
        <taxon>Betaproteobacteria</taxon>
        <taxon>Burkholderiales</taxon>
        <taxon>Burkholderiaceae</taxon>
        <taxon>Cupriavidus</taxon>
    </lineage>
</organism>
<evidence type="ECO:0000313" key="4">
    <source>
        <dbReference type="Proteomes" id="UP000177515"/>
    </source>
</evidence>
<evidence type="ECO:0000259" key="2">
    <source>
        <dbReference type="Pfam" id="PF04233"/>
    </source>
</evidence>
<evidence type="ECO:0000256" key="1">
    <source>
        <dbReference type="SAM" id="MobiDB-lite"/>
    </source>
</evidence>
<evidence type="ECO:0000313" key="3">
    <source>
        <dbReference type="EMBL" id="AOZ06711.1"/>
    </source>
</evidence>
<sequence length="245" mass="27181">MILTLDRKRKGNPVNTRGAEKRYGSALKKVAAQVGTIIQPFTPGDLSQVPTIERLLNAYADMLQQWATMTASNMLMDVALRDEQNWKVLARDMGRSLRDEIRNAPTGEVMRQLLAEQVDLIQSIPREAAVRVHRLTLEGIENSSRASAIAAEIMRSEEVSASRALLIARTEVTRTATTLTQARATHVGSKGYIWRTAGDGDVRKSHREMNSEFVPWDEPPELDGMTGHAGCLPNCRCYADPVLPD</sequence>
<dbReference type="InterPro" id="IPR006528">
    <property type="entry name" value="Phage_head_morphogenesis_dom"/>
</dbReference>
<feature type="region of interest" description="Disordered" evidence="1">
    <location>
        <begin position="1"/>
        <end position="20"/>
    </location>
</feature>
<gene>
    <name evidence="3" type="ORF">BKK80_13480</name>
</gene>
<protein>
    <submittedName>
        <fullName evidence="3">Phage head morphogenesis protein</fullName>
    </submittedName>
</protein>
<dbReference type="Pfam" id="PF04233">
    <property type="entry name" value="Phage_Mu_F"/>
    <property type="match status" value="1"/>
</dbReference>
<reference evidence="3 4" key="1">
    <citation type="submission" date="2016-10" db="EMBL/GenBank/DDBJ databases">
        <title>Complete genome sequences of three Cupriavidus strains isolated from various Malaysian environments.</title>
        <authorList>
            <person name="Abdullah A.A.-A."/>
            <person name="Shafie N.A.H."/>
            <person name="Lau N.S."/>
        </authorList>
    </citation>
    <scope>NUCLEOTIDE SEQUENCE [LARGE SCALE GENOMIC DNA]</scope>
    <source>
        <strain evidence="3 4">USMAA1020</strain>
    </source>
</reference>
<feature type="domain" description="Phage head morphogenesis" evidence="2">
    <location>
        <begin position="132"/>
        <end position="238"/>
    </location>
</feature>
<dbReference type="RefSeq" id="WP_071069825.1">
    <property type="nucleotide sequence ID" value="NZ_CP017754.1"/>
</dbReference>